<feature type="signal peptide" evidence="1">
    <location>
        <begin position="1"/>
        <end position="22"/>
    </location>
</feature>
<feature type="chain" id="PRO_5043673439" evidence="1">
    <location>
        <begin position="23"/>
        <end position="202"/>
    </location>
</feature>
<dbReference type="AlphaFoldDB" id="A0AAV1DI75"/>
<sequence>MEIKAQFLLSLFLSCFLMLVYAQNHLETYIVQLHPQGLTRSSFSSKLHWHLSFIEKAISSEEDSSSRLLYSYHSAMEGFAARLSKSELEALHQSPDVVAVRPERRPRMTGKIIKRRLTNVGRPNSVFSVQVTPPEGVKVRVKPRQLIFRHTNETLSYKVYLISKKRTGKEMRSFAQGSLTWFNSNGRSNKVKSPISVTWRSK</sequence>
<dbReference type="Gene3D" id="2.60.40.2310">
    <property type="match status" value="1"/>
</dbReference>
<evidence type="ECO:0000313" key="5">
    <source>
        <dbReference type="Proteomes" id="UP001161247"/>
    </source>
</evidence>
<evidence type="ECO:0000259" key="3">
    <source>
        <dbReference type="Pfam" id="PF17766"/>
    </source>
</evidence>
<dbReference type="Pfam" id="PF05922">
    <property type="entry name" value="Inhibitor_I9"/>
    <property type="match status" value="1"/>
</dbReference>
<evidence type="ECO:0000313" key="4">
    <source>
        <dbReference type="EMBL" id="CAI9107539.1"/>
    </source>
</evidence>
<dbReference type="InterPro" id="IPR041469">
    <property type="entry name" value="Subtilisin-like_FN3"/>
</dbReference>
<evidence type="ECO:0000256" key="1">
    <source>
        <dbReference type="SAM" id="SignalP"/>
    </source>
</evidence>
<organism evidence="4 5">
    <name type="scientific">Oldenlandia corymbosa var. corymbosa</name>
    <dbReference type="NCBI Taxonomy" id="529605"/>
    <lineage>
        <taxon>Eukaryota</taxon>
        <taxon>Viridiplantae</taxon>
        <taxon>Streptophyta</taxon>
        <taxon>Embryophyta</taxon>
        <taxon>Tracheophyta</taxon>
        <taxon>Spermatophyta</taxon>
        <taxon>Magnoliopsida</taxon>
        <taxon>eudicotyledons</taxon>
        <taxon>Gunneridae</taxon>
        <taxon>Pentapetalae</taxon>
        <taxon>asterids</taxon>
        <taxon>lamiids</taxon>
        <taxon>Gentianales</taxon>
        <taxon>Rubiaceae</taxon>
        <taxon>Rubioideae</taxon>
        <taxon>Spermacoceae</taxon>
        <taxon>Hedyotis-Oldenlandia complex</taxon>
        <taxon>Oldenlandia</taxon>
    </lineage>
</organism>
<feature type="domain" description="Inhibitor I9" evidence="2">
    <location>
        <begin position="28"/>
        <end position="104"/>
    </location>
</feature>
<gene>
    <name evidence="4" type="ORF">OLC1_LOCUS15831</name>
</gene>
<keyword evidence="5" id="KW-1185">Reference proteome</keyword>
<dbReference type="InterPro" id="IPR010259">
    <property type="entry name" value="S8pro/Inhibitor_I9"/>
</dbReference>
<dbReference type="Proteomes" id="UP001161247">
    <property type="component" value="Chromosome 5"/>
</dbReference>
<name>A0AAV1DI75_OLDCO</name>
<dbReference type="PANTHER" id="PTHR48222">
    <property type="entry name" value="PROTEINASE INHIBITOR, PROPEPTIDE"/>
    <property type="match status" value="1"/>
</dbReference>
<proteinExistence type="predicted"/>
<protein>
    <submittedName>
        <fullName evidence="4">OLC1v1006913C1</fullName>
    </submittedName>
</protein>
<dbReference type="PROSITE" id="PS51257">
    <property type="entry name" value="PROKAR_LIPOPROTEIN"/>
    <property type="match status" value="1"/>
</dbReference>
<dbReference type="PANTHER" id="PTHR48222:SF7">
    <property type="entry name" value="OS07G0438600 PROTEIN"/>
    <property type="match status" value="1"/>
</dbReference>
<reference evidence="4" key="1">
    <citation type="submission" date="2023-03" db="EMBL/GenBank/DDBJ databases">
        <authorList>
            <person name="Julca I."/>
        </authorList>
    </citation>
    <scope>NUCLEOTIDE SEQUENCE</scope>
</reference>
<dbReference type="Pfam" id="PF17766">
    <property type="entry name" value="fn3_6"/>
    <property type="match status" value="1"/>
</dbReference>
<evidence type="ECO:0000259" key="2">
    <source>
        <dbReference type="Pfam" id="PF05922"/>
    </source>
</evidence>
<keyword evidence="1" id="KW-0732">Signal</keyword>
<dbReference type="FunFam" id="3.30.70.80:FF:000003">
    <property type="entry name" value="Subtilisin-like protease SBT1.9"/>
    <property type="match status" value="1"/>
</dbReference>
<feature type="domain" description="Subtilisin-like protease fibronectin type-III" evidence="3">
    <location>
        <begin position="111"/>
        <end position="197"/>
    </location>
</feature>
<dbReference type="EMBL" id="OX459122">
    <property type="protein sequence ID" value="CAI9107539.1"/>
    <property type="molecule type" value="Genomic_DNA"/>
</dbReference>
<accession>A0AAV1DI75</accession>